<name>A0AAV3RPW5_LITER</name>
<accession>A0AAV3RPW5</accession>
<evidence type="ECO:0000313" key="1">
    <source>
        <dbReference type="EMBL" id="GAA0183753.1"/>
    </source>
</evidence>
<dbReference type="EMBL" id="BAABME010011432">
    <property type="protein sequence ID" value="GAA0183753.1"/>
    <property type="molecule type" value="Genomic_DNA"/>
</dbReference>
<reference evidence="1 2" key="1">
    <citation type="submission" date="2024-01" db="EMBL/GenBank/DDBJ databases">
        <title>The complete chloroplast genome sequence of Lithospermum erythrorhizon: insights into the phylogenetic relationship among Boraginaceae species and the maternal lineages of purple gromwells.</title>
        <authorList>
            <person name="Okada T."/>
            <person name="Watanabe K."/>
        </authorList>
    </citation>
    <scope>NUCLEOTIDE SEQUENCE [LARGE SCALE GENOMIC DNA]</scope>
</reference>
<gene>
    <name evidence="1" type="ORF">LIER_31110</name>
</gene>
<dbReference type="AlphaFoldDB" id="A0AAV3RPW5"/>
<protein>
    <submittedName>
        <fullName evidence="1">Uncharacterized protein</fullName>
    </submittedName>
</protein>
<keyword evidence="2" id="KW-1185">Reference proteome</keyword>
<dbReference type="Proteomes" id="UP001454036">
    <property type="component" value="Unassembled WGS sequence"/>
</dbReference>
<comment type="caution">
    <text evidence="1">The sequence shown here is derived from an EMBL/GenBank/DDBJ whole genome shotgun (WGS) entry which is preliminary data.</text>
</comment>
<organism evidence="1 2">
    <name type="scientific">Lithospermum erythrorhizon</name>
    <name type="common">Purple gromwell</name>
    <name type="synonym">Lithospermum officinale var. erythrorhizon</name>
    <dbReference type="NCBI Taxonomy" id="34254"/>
    <lineage>
        <taxon>Eukaryota</taxon>
        <taxon>Viridiplantae</taxon>
        <taxon>Streptophyta</taxon>
        <taxon>Embryophyta</taxon>
        <taxon>Tracheophyta</taxon>
        <taxon>Spermatophyta</taxon>
        <taxon>Magnoliopsida</taxon>
        <taxon>eudicotyledons</taxon>
        <taxon>Gunneridae</taxon>
        <taxon>Pentapetalae</taxon>
        <taxon>asterids</taxon>
        <taxon>lamiids</taxon>
        <taxon>Boraginales</taxon>
        <taxon>Boraginaceae</taxon>
        <taxon>Boraginoideae</taxon>
        <taxon>Lithospermeae</taxon>
        <taxon>Lithospermum</taxon>
    </lineage>
</organism>
<evidence type="ECO:0000313" key="2">
    <source>
        <dbReference type="Proteomes" id="UP001454036"/>
    </source>
</evidence>
<proteinExistence type="predicted"/>
<sequence>MLYNMHIPEEERRDAIEALLHSIHWHSTGEVPSALRIAAQDQQIENLKDQSCIQGARIVELENEVEHMKCLLVDARVCYARSNVIYDPRVVLLLFYDRVMLGGIYQGHAIVASWLGTPLSLDAMFPNPLLRRLAGPGLIGEASPRNHHHHHLLDDVFCGHFSLVYPTKRDDPLPFSIPVF</sequence>